<dbReference type="InterPro" id="IPR001523">
    <property type="entry name" value="Paired_dom"/>
</dbReference>
<dbReference type="Pfam" id="PF00292">
    <property type="entry name" value="PAX"/>
    <property type="match status" value="1"/>
</dbReference>
<feature type="domain" description="Paired" evidence="2">
    <location>
        <begin position="1"/>
        <end position="85"/>
    </location>
</feature>
<feature type="non-terminal residue" evidence="3">
    <location>
        <position position="85"/>
    </location>
</feature>
<evidence type="ECO:0000259" key="2">
    <source>
        <dbReference type="PROSITE" id="PS51057"/>
    </source>
</evidence>
<name>A0A3B1DV70_9ZZZZ</name>
<dbReference type="Gene3D" id="1.10.10.10">
    <property type="entry name" value="Winged helix-like DNA-binding domain superfamily/Winged helix DNA-binding domain"/>
    <property type="match status" value="1"/>
</dbReference>
<organism evidence="3">
    <name type="scientific">hydrothermal vent metagenome</name>
    <dbReference type="NCBI Taxonomy" id="652676"/>
    <lineage>
        <taxon>unclassified sequences</taxon>
        <taxon>metagenomes</taxon>
        <taxon>ecological metagenomes</taxon>
    </lineage>
</organism>
<dbReference type="EMBL" id="UOGK01000437">
    <property type="protein sequence ID" value="VAX40753.1"/>
    <property type="molecule type" value="Genomic_DNA"/>
</dbReference>
<dbReference type="AlphaFoldDB" id="A0A3B1DV70"/>
<accession>A0A3B1DV70</accession>
<dbReference type="GO" id="GO:0006355">
    <property type="term" value="P:regulation of DNA-templated transcription"/>
    <property type="evidence" value="ECO:0007669"/>
    <property type="project" value="InterPro"/>
</dbReference>
<keyword evidence="1" id="KW-0563">Paired box</keyword>
<dbReference type="InterPro" id="IPR036388">
    <property type="entry name" value="WH-like_DNA-bd_sf"/>
</dbReference>
<dbReference type="InterPro" id="IPR009057">
    <property type="entry name" value="Homeodomain-like_sf"/>
</dbReference>
<protein>
    <recommendedName>
        <fullName evidence="2">Paired domain-containing protein</fullName>
    </recommendedName>
</protein>
<gene>
    <name evidence="3" type="ORF">MNBD_PLANCTO03-420</name>
</gene>
<dbReference type="GO" id="GO:0003677">
    <property type="term" value="F:DNA binding"/>
    <property type="evidence" value="ECO:0007669"/>
    <property type="project" value="InterPro"/>
</dbReference>
<dbReference type="SUPFAM" id="SSF46689">
    <property type="entry name" value="Homeodomain-like"/>
    <property type="match status" value="1"/>
</dbReference>
<sequence>MPIPVATRKKMLAAVERGESVVSVARRFEVTQQGLHKLIKLCRERGTIEPRTPGPKGPTKLTPADDETMLSMIAENPGVTLREIA</sequence>
<evidence type="ECO:0000256" key="1">
    <source>
        <dbReference type="ARBA" id="ARBA00022724"/>
    </source>
</evidence>
<evidence type="ECO:0000313" key="3">
    <source>
        <dbReference type="EMBL" id="VAX40753.1"/>
    </source>
</evidence>
<reference evidence="3" key="1">
    <citation type="submission" date="2018-06" db="EMBL/GenBank/DDBJ databases">
        <authorList>
            <person name="Zhirakovskaya E."/>
        </authorList>
    </citation>
    <scope>NUCLEOTIDE SEQUENCE</scope>
</reference>
<dbReference type="PROSITE" id="PS51057">
    <property type="entry name" value="PAIRED_2"/>
    <property type="match status" value="1"/>
</dbReference>
<proteinExistence type="predicted"/>